<dbReference type="Proteomes" id="UP000265520">
    <property type="component" value="Unassembled WGS sequence"/>
</dbReference>
<reference evidence="1 2" key="1">
    <citation type="journal article" date="2018" name="Front. Plant Sci.">
        <title>Red Clover (Trifolium pratense) and Zigzag Clover (T. medium) - A Picture of Genomic Similarities and Differences.</title>
        <authorList>
            <person name="Dluhosova J."/>
            <person name="Istvanek J."/>
            <person name="Nedelnik J."/>
            <person name="Repkova J."/>
        </authorList>
    </citation>
    <scope>NUCLEOTIDE SEQUENCE [LARGE SCALE GENOMIC DNA]</scope>
    <source>
        <strain evidence="2">cv. 10/8</strain>
        <tissue evidence="1">Leaf</tissue>
    </source>
</reference>
<dbReference type="GO" id="GO:2000031">
    <property type="term" value="P:regulation of salicylic acid mediated signaling pathway"/>
    <property type="evidence" value="ECO:0007669"/>
    <property type="project" value="InterPro"/>
</dbReference>
<sequence>SDSLSATLFNSIQALGRGFDVTSDIRLLYCKGAPGSRLVHLDEQHTRDLVLSQQLVVPDVSLDIDFSNGTSGILKTPVCSFQEVWLVTFNLLHCIF</sequence>
<dbReference type="PANTHER" id="PTHR33199:SF3">
    <property type="entry name" value="MACPF DOMAIN-CONTAINING PROTEIN CAD1"/>
    <property type="match status" value="1"/>
</dbReference>
<keyword evidence="2" id="KW-1185">Reference proteome</keyword>
<gene>
    <name evidence="1" type="ORF">A2U01_0023331</name>
</gene>
<evidence type="ECO:0000313" key="1">
    <source>
        <dbReference type="EMBL" id="MCI02299.1"/>
    </source>
</evidence>
<proteinExistence type="predicted"/>
<dbReference type="GO" id="GO:0009626">
    <property type="term" value="P:plant-type hypersensitive response"/>
    <property type="evidence" value="ECO:0007669"/>
    <property type="project" value="TreeGrafter"/>
</dbReference>
<dbReference type="PANTHER" id="PTHR33199">
    <property type="entry name" value="MACPF DOMAIN-CONTAINING PROTEIN CAD1"/>
    <property type="match status" value="1"/>
</dbReference>
<dbReference type="EMBL" id="LXQA010048694">
    <property type="protein sequence ID" value="MCI02299.1"/>
    <property type="molecule type" value="Genomic_DNA"/>
</dbReference>
<dbReference type="AlphaFoldDB" id="A0A392NT22"/>
<dbReference type="InterPro" id="IPR044663">
    <property type="entry name" value="CAD1/NSL1-like"/>
</dbReference>
<comment type="caution">
    <text evidence="1">The sequence shown here is derived from an EMBL/GenBank/DDBJ whole genome shotgun (WGS) entry which is preliminary data.</text>
</comment>
<protein>
    <submittedName>
        <fullName evidence="1">MACPF domain-containing protein CAD1-like</fullName>
    </submittedName>
</protein>
<accession>A0A392NT22</accession>
<dbReference type="GO" id="GO:0005886">
    <property type="term" value="C:plasma membrane"/>
    <property type="evidence" value="ECO:0007669"/>
    <property type="project" value="TreeGrafter"/>
</dbReference>
<evidence type="ECO:0000313" key="2">
    <source>
        <dbReference type="Proteomes" id="UP000265520"/>
    </source>
</evidence>
<feature type="non-terminal residue" evidence="1">
    <location>
        <position position="1"/>
    </location>
</feature>
<name>A0A392NT22_9FABA</name>
<organism evidence="1 2">
    <name type="scientific">Trifolium medium</name>
    <dbReference type="NCBI Taxonomy" id="97028"/>
    <lineage>
        <taxon>Eukaryota</taxon>
        <taxon>Viridiplantae</taxon>
        <taxon>Streptophyta</taxon>
        <taxon>Embryophyta</taxon>
        <taxon>Tracheophyta</taxon>
        <taxon>Spermatophyta</taxon>
        <taxon>Magnoliopsida</taxon>
        <taxon>eudicotyledons</taxon>
        <taxon>Gunneridae</taxon>
        <taxon>Pentapetalae</taxon>
        <taxon>rosids</taxon>
        <taxon>fabids</taxon>
        <taxon>Fabales</taxon>
        <taxon>Fabaceae</taxon>
        <taxon>Papilionoideae</taxon>
        <taxon>50 kb inversion clade</taxon>
        <taxon>NPAAA clade</taxon>
        <taxon>Hologalegina</taxon>
        <taxon>IRL clade</taxon>
        <taxon>Trifolieae</taxon>
        <taxon>Trifolium</taxon>
    </lineage>
</organism>